<dbReference type="SUPFAM" id="SSF53041">
    <property type="entry name" value="Resolvase-like"/>
    <property type="match status" value="1"/>
</dbReference>
<dbReference type="PANTHER" id="PTHR30461">
    <property type="entry name" value="DNA-INVERTASE FROM LAMBDOID PROPHAGE"/>
    <property type="match status" value="1"/>
</dbReference>
<dbReference type="PANTHER" id="PTHR30461:SF23">
    <property type="entry name" value="DNA RECOMBINASE-RELATED"/>
    <property type="match status" value="1"/>
</dbReference>
<dbReference type="Pfam" id="PF13408">
    <property type="entry name" value="Zn_ribbon_recom"/>
    <property type="match status" value="1"/>
</dbReference>
<evidence type="ECO:0000259" key="1">
    <source>
        <dbReference type="PROSITE" id="PS51736"/>
    </source>
</evidence>
<dbReference type="Pfam" id="PF00239">
    <property type="entry name" value="Resolvase"/>
    <property type="match status" value="1"/>
</dbReference>
<dbReference type="PROSITE" id="PS51737">
    <property type="entry name" value="RECOMBINASE_DNA_BIND"/>
    <property type="match status" value="1"/>
</dbReference>
<sequence length="411" mass="45257">MMSELVTPRHLSRKAVIYIRQSSPQQVLTHQESLHLQYALRQRAGDLGWSDRDIDIIDQDLGLSGASADHRVGFKDLIARVPLGEVGLVLSYDVTRLARNCSDWYPLLDLCGYRGCLIADRDGIYDPGSPNGRLLLGLKGTISEVELHTLRGRLTAGLLSKAQRGELALLLPTGLTRDATGTVTKDPDLEVQGRIGLVFATFLECGSIAKAVRVFQARGLSLPRRTVPDEVSWRVPTADALYSILTNPAYAGAFVYGRTRTSRPPGGRCQTTAVPMAEWTIVVKDRYPAYIDWHGFERIQAMLHDNYAEYTRKTTRGAPRNGPALLQGMVWCGACGHKLQVQYKGGTRYICNALHRSQNAPVCQHLPADPIDARVIAAFFEAVAPAELEAWEQTQTARLQAAAALDRAEAQ</sequence>
<feature type="domain" description="Resolvase/invertase-type recombinase catalytic" evidence="1">
    <location>
        <begin position="14"/>
        <end position="165"/>
    </location>
</feature>
<accession>I4YK67</accession>
<dbReference type="Gene3D" id="3.40.50.1390">
    <property type="entry name" value="Resolvase, N-terminal catalytic domain"/>
    <property type="match status" value="1"/>
</dbReference>
<dbReference type="HOGENOM" id="CLU_025318_2_0_5"/>
<dbReference type="Proteomes" id="UP000003947">
    <property type="component" value="Unassembled WGS sequence"/>
</dbReference>
<dbReference type="GO" id="GO:0000150">
    <property type="term" value="F:DNA strand exchange activity"/>
    <property type="evidence" value="ECO:0007669"/>
    <property type="project" value="InterPro"/>
</dbReference>
<name>I4YK67_9HYPH</name>
<evidence type="ECO:0000313" key="3">
    <source>
        <dbReference type="EMBL" id="EIM24359.1"/>
    </source>
</evidence>
<dbReference type="Pfam" id="PF07508">
    <property type="entry name" value="Recombinase"/>
    <property type="match status" value="1"/>
</dbReference>
<dbReference type="PATRIC" id="fig|864069.3.peg.7513"/>
<dbReference type="InterPro" id="IPR025827">
    <property type="entry name" value="Zn_ribbon_recom_dom"/>
</dbReference>
<dbReference type="InterPro" id="IPR036162">
    <property type="entry name" value="Resolvase-like_N_sf"/>
</dbReference>
<feature type="domain" description="Recombinase" evidence="2">
    <location>
        <begin position="172"/>
        <end position="309"/>
    </location>
</feature>
<dbReference type="eggNOG" id="COG1961">
    <property type="taxonomic scope" value="Bacteria"/>
</dbReference>
<dbReference type="OrthoDB" id="7475655at2"/>
<dbReference type="InterPro" id="IPR006119">
    <property type="entry name" value="Resolv_N"/>
</dbReference>
<dbReference type="STRING" id="864069.MicloDRAFT_00070120"/>
<gene>
    <name evidence="3" type="ORF">MicloDRAFT_00070120</name>
</gene>
<dbReference type="AlphaFoldDB" id="I4YK67"/>
<dbReference type="Gene3D" id="3.90.1750.20">
    <property type="entry name" value="Putative Large Serine Recombinase, Chain B, Domain 2"/>
    <property type="match status" value="1"/>
</dbReference>
<dbReference type="InterPro" id="IPR038109">
    <property type="entry name" value="DNA_bind_recomb_sf"/>
</dbReference>
<dbReference type="PROSITE" id="PS51736">
    <property type="entry name" value="RECOMBINASES_3"/>
    <property type="match status" value="1"/>
</dbReference>
<dbReference type="RefSeq" id="WP_009495319.1">
    <property type="nucleotide sequence ID" value="NZ_CP141049.1"/>
</dbReference>
<organism evidence="3 4">
    <name type="scientific">Microvirga lotononidis</name>
    <dbReference type="NCBI Taxonomy" id="864069"/>
    <lineage>
        <taxon>Bacteria</taxon>
        <taxon>Pseudomonadati</taxon>
        <taxon>Pseudomonadota</taxon>
        <taxon>Alphaproteobacteria</taxon>
        <taxon>Hyphomicrobiales</taxon>
        <taxon>Methylobacteriaceae</taxon>
        <taxon>Microvirga</taxon>
    </lineage>
</organism>
<reference evidence="3 4" key="1">
    <citation type="submission" date="2012-02" db="EMBL/GenBank/DDBJ databases">
        <title>Improved High-Quality Draft sequence of Microvirga sp. WSM3557.</title>
        <authorList>
            <consortium name="US DOE Joint Genome Institute"/>
            <person name="Lucas S."/>
            <person name="Han J."/>
            <person name="Lapidus A."/>
            <person name="Cheng J.-F."/>
            <person name="Goodwin L."/>
            <person name="Pitluck S."/>
            <person name="Peters L."/>
            <person name="Zhang X."/>
            <person name="Detter J.C."/>
            <person name="Han C."/>
            <person name="Tapia R."/>
            <person name="Land M."/>
            <person name="Hauser L."/>
            <person name="Kyrpides N."/>
            <person name="Ivanova N."/>
            <person name="Pagani I."/>
            <person name="Brau L."/>
            <person name="Yates R."/>
            <person name="O'Hara G."/>
            <person name="Rui T."/>
            <person name="Howieson J."/>
            <person name="Reeve W."/>
            <person name="Woyke T."/>
        </authorList>
    </citation>
    <scope>NUCLEOTIDE SEQUENCE [LARGE SCALE GENOMIC DNA]</scope>
    <source>
        <strain evidence="3 4">WSM3557</strain>
    </source>
</reference>
<proteinExistence type="predicted"/>
<keyword evidence="4" id="KW-1185">Reference proteome</keyword>
<dbReference type="SMART" id="SM00857">
    <property type="entry name" value="Resolvase"/>
    <property type="match status" value="1"/>
</dbReference>
<dbReference type="GO" id="GO:0003677">
    <property type="term" value="F:DNA binding"/>
    <property type="evidence" value="ECO:0007669"/>
    <property type="project" value="InterPro"/>
</dbReference>
<dbReference type="InterPro" id="IPR011109">
    <property type="entry name" value="DNA_bind_recombinase_dom"/>
</dbReference>
<dbReference type="EMBL" id="JH660649">
    <property type="protein sequence ID" value="EIM24359.1"/>
    <property type="molecule type" value="Genomic_DNA"/>
</dbReference>
<evidence type="ECO:0000259" key="2">
    <source>
        <dbReference type="PROSITE" id="PS51737"/>
    </source>
</evidence>
<evidence type="ECO:0000313" key="4">
    <source>
        <dbReference type="Proteomes" id="UP000003947"/>
    </source>
</evidence>
<dbReference type="InterPro" id="IPR050639">
    <property type="entry name" value="SSR_resolvase"/>
</dbReference>
<dbReference type="CDD" id="cd00338">
    <property type="entry name" value="Ser_Recombinase"/>
    <property type="match status" value="1"/>
</dbReference>
<protein>
    <submittedName>
        <fullName evidence="3">Site-specific recombinase, DNA invertase Pin</fullName>
    </submittedName>
</protein>